<feature type="compositionally biased region" description="Basic and acidic residues" evidence="1">
    <location>
        <begin position="11"/>
        <end position="27"/>
    </location>
</feature>
<dbReference type="Gene3D" id="3.90.1200.10">
    <property type="match status" value="2"/>
</dbReference>
<dbReference type="EMBL" id="CP014228">
    <property type="protein sequence ID" value="AMD86930.1"/>
    <property type="molecule type" value="Genomic_DNA"/>
</dbReference>
<dbReference type="KEGG" id="ard:AXF14_04130"/>
<protein>
    <recommendedName>
        <fullName evidence="4">Fructosamine kinase</fullName>
    </recommendedName>
</protein>
<dbReference type="InterPro" id="IPR016477">
    <property type="entry name" value="Fructo-/Ketosamine-3-kinase"/>
</dbReference>
<evidence type="ECO:0008006" key="4">
    <source>
        <dbReference type="Google" id="ProtNLM"/>
    </source>
</evidence>
<dbReference type="Pfam" id="PF03881">
    <property type="entry name" value="Fructosamin_kin"/>
    <property type="match status" value="2"/>
</dbReference>
<evidence type="ECO:0000256" key="1">
    <source>
        <dbReference type="SAM" id="MobiDB-lite"/>
    </source>
</evidence>
<evidence type="ECO:0000313" key="2">
    <source>
        <dbReference type="EMBL" id="AMD86930.1"/>
    </source>
</evidence>
<dbReference type="Proteomes" id="UP000065220">
    <property type="component" value="Chromosome"/>
</dbReference>
<dbReference type="PANTHER" id="PTHR12149">
    <property type="entry name" value="FRUCTOSAMINE 3 KINASE-RELATED PROTEIN"/>
    <property type="match status" value="1"/>
</dbReference>
<feature type="compositionally biased region" description="Low complexity" evidence="1">
    <location>
        <begin position="231"/>
        <end position="260"/>
    </location>
</feature>
<evidence type="ECO:0000313" key="3">
    <source>
        <dbReference type="Proteomes" id="UP000065220"/>
    </source>
</evidence>
<dbReference type="SUPFAM" id="SSF56112">
    <property type="entry name" value="Protein kinase-like (PK-like)"/>
    <property type="match status" value="1"/>
</dbReference>
<dbReference type="STRING" id="111015.AXF14_04130"/>
<accession>A0A120KL13</accession>
<reference evidence="3" key="1">
    <citation type="submission" date="2016-02" db="EMBL/GenBank/DDBJ databases">
        <authorList>
            <person name="Holder M.E."/>
            <person name="Ajami N.J."/>
            <person name="Petrosino J.F."/>
        </authorList>
    </citation>
    <scope>NUCLEOTIDE SEQUENCE [LARGE SCALE GENOMIC DNA]</scope>
    <source>
        <strain evidence="3">CCUG 36733</strain>
    </source>
</reference>
<gene>
    <name evidence="2" type="ORF">AXF14_04130</name>
</gene>
<dbReference type="OrthoDB" id="5291879at2"/>
<organism evidence="2 3">
    <name type="scientific">Actinomyces radicidentis</name>
    <dbReference type="NCBI Taxonomy" id="111015"/>
    <lineage>
        <taxon>Bacteria</taxon>
        <taxon>Bacillati</taxon>
        <taxon>Actinomycetota</taxon>
        <taxon>Actinomycetes</taxon>
        <taxon>Actinomycetales</taxon>
        <taxon>Actinomycetaceae</taxon>
        <taxon>Actinomyces</taxon>
    </lineage>
</organism>
<name>A0A120KL13_ACTRD</name>
<dbReference type="AlphaFoldDB" id="A0A120KL13"/>
<proteinExistence type="predicted"/>
<dbReference type="RefSeq" id="WP_067941070.1">
    <property type="nucleotide sequence ID" value="NZ_CP014228.1"/>
</dbReference>
<feature type="region of interest" description="Disordered" evidence="1">
    <location>
        <begin position="1"/>
        <end position="27"/>
    </location>
</feature>
<dbReference type="PANTHER" id="PTHR12149:SF8">
    <property type="entry name" value="PROTEIN-RIBULOSAMINE 3-KINASE"/>
    <property type="match status" value="1"/>
</dbReference>
<dbReference type="InterPro" id="IPR011009">
    <property type="entry name" value="Kinase-like_dom_sf"/>
</dbReference>
<keyword evidence="3" id="KW-1185">Reference proteome</keyword>
<feature type="region of interest" description="Disordered" evidence="1">
    <location>
        <begin position="226"/>
        <end position="281"/>
    </location>
</feature>
<sequence>MSRSTSPASDGARRADRPTFRKRDAHRGSTELEALGLIWLAEAMDDGGAHVVPVTTGSGWLEEPRLRESGCTPAAAEAFGRALAVTHAAGAREHGAAPTGWSHPAGWMGSADLPLRPGADGAAGAPTSPGLRRWGEFYAEDRLLPYLPAAVRNGSMSTAGAAVVERVASRLADGDFDAPQPGLLAARAGRDGLPHDASRVAARTHGDLWSGNVLWVPRSEVEDWAPGRAGLGPATAPASAAAATTTPEAGSRTGATTGGDAADHGATRPGTRSADGPAAGTDVVGVLIDPATQGGHAETDLAELAVFGQRHLDRVLAGYDEVSPLAGGWRERIGLHQLHMVLIHAVFFGGSYGAETVSLARRYA</sequence>